<organism evidence="2">
    <name type="scientific">Pseudo-nitzschia australis</name>
    <dbReference type="NCBI Taxonomy" id="44445"/>
    <lineage>
        <taxon>Eukaryota</taxon>
        <taxon>Sar</taxon>
        <taxon>Stramenopiles</taxon>
        <taxon>Ochrophyta</taxon>
        <taxon>Bacillariophyta</taxon>
        <taxon>Bacillariophyceae</taxon>
        <taxon>Bacillariophycidae</taxon>
        <taxon>Bacillariales</taxon>
        <taxon>Bacillariaceae</taxon>
        <taxon>Pseudo-nitzschia</taxon>
    </lineage>
</organism>
<gene>
    <name evidence="2" type="ORF">PAUS00366_LOCUS6755</name>
    <name evidence="3" type="ORF">PAUS00366_LOCUS6756</name>
</gene>
<dbReference type="EMBL" id="HBIX01008785">
    <property type="protein sequence ID" value="CAE0714003.1"/>
    <property type="molecule type" value="Transcribed_RNA"/>
</dbReference>
<evidence type="ECO:0000313" key="3">
    <source>
        <dbReference type="EMBL" id="CAE0714004.1"/>
    </source>
</evidence>
<feature type="compositionally biased region" description="Low complexity" evidence="1">
    <location>
        <begin position="74"/>
        <end position="98"/>
    </location>
</feature>
<proteinExistence type="predicted"/>
<feature type="region of interest" description="Disordered" evidence="1">
    <location>
        <begin position="764"/>
        <end position="786"/>
    </location>
</feature>
<evidence type="ECO:0000313" key="2">
    <source>
        <dbReference type="EMBL" id="CAE0714003.1"/>
    </source>
</evidence>
<feature type="region of interest" description="Disordered" evidence="1">
    <location>
        <begin position="610"/>
        <end position="650"/>
    </location>
</feature>
<feature type="region of interest" description="Disordered" evidence="1">
    <location>
        <begin position="1"/>
        <end position="106"/>
    </location>
</feature>
<feature type="compositionally biased region" description="Low complexity" evidence="1">
    <location>
        <begin position="190"/>
        <end position="200"/>
    </location>
</feature>
<feature type="compositionally biased region" description="Basic and acidic residues" evidence="1">
    <location>
        <begin position="1"/>
        <end position="10"/>
    </location>
</feature>
<dbReference type="EMBL" id="HBIX01008788">
    <property type="protein sequence ID" value="CAE0714004.1"/>
    <property type="molecule type" value="Transcribed_RNA"/>
</dbReference>
<name>A0A6U9XH88_9STRA</name>
<evidence type="ECO:0000256" key="1">
    <source>
        <dbReference type="SAM" id="MobiDB-lite"/>
    </source>
</evidence>
<reference evidence="2" key="1">
    <citation type="submission" date="2021-01" db="EMBL/GenBank/DDBJ databases">
        <authorList>
            <person name="Corre E."/>
            <person name="Pelletier E."/>
            <person name="Niang G."/>
            <person name="Scheremetjew M."/>
            <person name="Finn R."/>
            <person name="Kale V."/>
            <person name="Holt S."/>
            <person name="Cochrane G."/>
            <person name="Meng A."/>
            <person name="Brown T."/>
            <person name="Cohen L."/>
        </authorList>
    </citation>
    <scope>NUCLEOTIDE SEQUENCE</scope>
    <source>
        <strain evidence="2">10249 10 AB</strain>
    </source>
</reference>
<feature type="region of interest" description="Disordered" evidence="1">
    <location>
        <begin position="269"/>
        <end position="324"/>
    </location>
</feature>
<feature type="compositionally biased region" description="Polar residues" evidence="1">
    <location>
        <begin position="269"/>
        <end position="281"/>
    </location>
</feature>
<feature type="compositionally biased region" description="Polar residues" evidence="1">
    <location>
        <begin position="23"/>
        <end position="32"/>
    </location>
</feature>
<accession>A0A6U9XH88</accession>
<dbReference type="AlphaFoldDB" id="A0A6U9XH88"/>
<sequence length="786" mass="86735">MANRNERHFLEIYSPSRLRQRKTAQSEGQQRNSRFHEKENPPSTARGKEGGTDQRSQRRRLFTRLGSKPKLIRDSSSNANDNATTNANTNANANANASRNDRDRDHCEKFSRDLASVQSSNTAALTELASSSTITTSTSTSTSTSLSSTQQQQLQQQQQYQCVFASHQEPSSKLPRALFSVDNDNSNDITTSPSYTSPSPKASHTRLNDYRSKKSMLSSSKTRAGTVRLRASNFLKTRKEINNNKIGNFLNAIIPTMNSTEQIMSIASPNETNSTNNGSVRTTTTTTTATTTTTTTTTTTPPTINAPSATPLATPKRLGLWSPPGTSRLLRKYLQRTHDQEVQRQSPSFQSPVSSTSLKTPRTTGQIGLRLLDSGPKRRLNHRLATRPQTTDQTANSLATTMHFVSKTPNQTANDGIGNDNHNHNLLSPASASRPQKGIESYRHAHGQAKQTTITLVRPAAQEGTALQNEKKIEFVEETKAGIQFLGPDGGEDQNESHAKSEIFLSNNIVKDPFKLATNGRTIDKLSSEEYDRAHSDVDPAVRNVYTREDDAPEGMEKKETIFEVVVLPAKSNRIRDEKSGIFRSTRSTRRVSLADAVKAVSAAEKAITGKTQNDSKLASELPCTSFPSSPQHQRRQNEHETVGSDTLSSKGSLQSIWDALNCGGGESSYHSISSPESRDEKTNIVSRCSDCVNPMASTLMDMWKEEEKEELGAFVQDHENHHQADEEEESPACGWVSPPRKAFSSDLTLVYGLERVENLTLARPRALPATQPHPLRPMARYQSNQ</sequence>
<feature type="compositionally biased region" description="Basic and acidic residues" evidence="1">
    <location>
        <begin position="34"/>
        <end position="56"/>
    </location>
</feature>
<feature type="compositionally biased region" description="Low complexity" evidence="1">
    <location>
        <begin position="343"/>
        <end position="357"/>
    </location>
</feature>
<feature type="compositionally biased region" description="Low complexity" evidence="1">
    <location>
        <begin position="282"/>
        <end position="303"/>
    </location>
</feature>
<feature type="region of interest" description="Disordered" evidence="1">
    <location>
        <begin position="127"/>
        <end position="152"/>
    </location>
</feature>
<protein>
    <submittedName>
        <fullName evidence="2">Uncharacterized protein</fullName>
    </submittedName>
</protein>
<feature type="region of interest" description="Disordered" evidence="1">
    <location>
        <begin position="337"/>
        <end position="363"/>
    </location>
</feature>
<feature type="region of interest" description="Disordered" evidence="1">
    <location>
        <begin position="178"/>
        <end position="224"/>
    </location>
</feature>